<protein>
    <submittedName>
        <fullName evidence="1">Uncharacterized protein</fullName>
    </submittedName>
</protein>
<dbReference type="Proteomes" id="UP000029452">
    <property type="component" value="Unassembled WGS sequence"/>
</dbReference>
<evidence type="ECO:0000313" key="2">
    <source>
        <dbReference type="Proteomes" id="UP000029452"/>
    </source>
</evidence>
<sequence length="46" mass="5319">MLCAGGPKRRQDAKRRQILSCRKPAAFENDGTFKRARMNQKNKVQN</sequence>
<dbReference type="EMBL" id="JPGK01000004">
    <property type="protein sequence ID" value="KGA94081.1"/>
    <property type="molecule type" value="Genomic_DNA"/>
</dbReference>
<accession>A0A094YLK2</accession>
<reference evidence="1 2" key="1">
    <citation type="submission" date="2014-06" db="EMBL/GenBank/DDBJ databases">
        <title>Draft genome sequence of iron oxidizing acidophile Leptospirillum ferriphilum DSM14647.</title>
        <authorList>
            <person name="Cardenas J.P."/>
            <person name="Lazcano M."/>
            <person name="Ossandon F.J."/>
            <person name="Corbett M."/>
            <person name="Holmes D.S."/>
            <person name="Watkin E."/>
        </authorList>
    </citation>
    <scope>NUCLEOTIDE SEQUENCE [LARGE SCALE GENOMIC DNA]</scope>
    <source>
        <strain evidence="1 2">DSM 14647</strain>
    </source>
</reference>
<dbReference type="AlphaFoldDB" id="A0A094YLK2"/>
<name>A0A094YLK2_9BACT</name>
<proteinExistence type="predicted"/>
<comment type="caution">
    <text evidence="1">The sequence shown here is derived from an EMBL/GenBank/DDBJ whole genome shotgun (WGS) entry which is preliminary data.</text>
</comment>
<gene>
    <name evidence="1" type="ORF">LptCag_0707</name>
</gene>
<organism evidence="1 2">
    <name type="scientific">Leptospirillum ferriphilum</name>
    <dbReference type="NCBI Taxonomy" id="178606"/>
    <lineage>
        <taxon>Bacteria</taxon>
        <taxon>Pseudomonadati</taxon>
        <taxon>Nitrospirota</taxon>
        <taxon>Nitrospiria</taxon>
        <taxon>Nitrospirales</taxon>
        <taxon>Nitrospiraceae</taxon>
        <taxon>Leptospirillum</taxon>
    </lineage>
</organism>
<dbReference type="PATRIC" id="fig|178606.4.peg.1240"/>
<evidence type="ECO:0000313" key="1">
    <source>
        <dbReference type="EMBL" id="KGA94081.1"/>
    </source>
</evidence>